<evidence type="ECO:0000313" key="2">
    <source>
        <dbReference type="EMBL" id="TDD19356.1"/>
    </source>
</evidence>
<name>A0A4V2YEH4_9ACTN</name>
<dbReference type="EMBL" id="SMKR01000117">
    <property type="protein sequence ID" value="TDD19356.1"/>
    <property type="molecule type" value="Genomic_DNA"/>
</dbReference>
<comment type="caution">
    <text evidence="2">The sequence shown here is derived from an EMBL/GenBank/DDBJ whole genome shotgun (WGS) entry which is preliminary data.</text>
</comment>
<proteinExistence type="predicted"/>
<keyword evidence="1" id="KW-0812">Transmembrane</keyword>
<keyword evidence="1" id="KW-0472">Membrane</keyword>
<keyword evidence="1" id="KW-1133">Transmembrane helix</keyword>
<evidence type="ECO:0000313" key="3">
    <source>
        <dbReference type="Proteomes" id="UP000295172"/>
    </source>
</evidence>
<dbReference type="OrthoDB" id="9888274at2"/>
<evidence type="ECO:0000256" key="1">
    <source>
        <dbReference type="SAM" id="Phobius"/>
    </source>
</evidence>
<sequence length="67" mass="7117">MAARVLLRIGIGLLIMSIVIRPAIETPHGMMGDNLAIVACLALIITAALGMKFAPDEQVSKKRDGDD</sequence>
<dbReference type="AlphaFoldDB" id="A0A4V2YEH4"/>
<gene>
    <name evidence="2" type="ORF">E1218_24275</name>
</gene>
<dbReference type="RefSeq" id="WP_132323954.1">
    <property type="nucleotide sequence ID" value="NZ_SMKR01000117.1"/>
</dbReference>
<organism evidence="2 3">
    <name type="scientific">Kribbella turkmenica</name>
    <dbReference type="NCBI Taxonomy" id="2530375"/>
    <lineage>
        <taxon>Bacteria</taxon>
        <taxon>Bacillati</taxon>
        <taxon>Actinomycetota</taxon>
        <taxon>Actinomycetes</taxon>
        <taxon>Propionibacteriales</taxon>
        <taxon>Kribbellaceae</taxon>
        <taxon>Kribbella</taxon>
    </lineage>
</organism>
<keyword evidence="3" id="KW-1185">Reference proteome</keyword>
<protein>
    <submittedName>
        <fullName evidence="2">Uncharacterized protein</fullName>
    </submittedName>
</protein>
<feature type="transmembrane region" description="Helical" evidence="1">
    <location>
        <begin position="5"/>
        <end position="24"/>
    </location>
</feature>
<reference evidence="2 3" key="1">
    <citation type="submission" date="2019-02" db="EMBL/GenBank/DDBJ databases">
        <title>Draft genome sequences of novel Actinobacteria.</title>
        <authorList>
            <person name="Sahin N."/>
            <person name="Ay H."/>
            <person name="Saygin H."/>
        </authorList>
    </citation>
    <scope>NUCLEOTIDE SEQUENCE [LARGE SCALE GENOMIC DNA]</scope>
    <source>
        <strain evidence="2 3">16K104</strain>
    </source>
</reference>
<dbReference type="Proteomes" id="UP000295172">
    <property type="component" value="Unassembled WGS sequence"/>
</dbReference>
<feature type="transmembrane region" description="Helical" evidence="1">
    <location>
        <begin position="36"/>
        <end position="54"/>
    </location>
</feature>
<accession>A0A4V2YEH4</accession>